<keyword evidence="5 12" id="KW-0812">Transmembrane</keyword>
<gene>
    <name evidence="18" type="primary">fhuA_5</name>
    <name evidence="18" type="ORF">BSTAB16_5219</name>
</gene>
<dbReference type="NCBIfam" id="TIGR01783">
    <property type="entry name" value="TonB-siderophor"/>
    <property type="match status" value="1"/>
</dbReference>
<dbReference type="GO" id="GO:0009279">
    <property type="term" value="C:cell outer membrane"/>
    <property type="evidence" value="ECO:0007669"/>
    <property type="project" value="UniProtKB-SubCell"/>
</dbReference>
<dbReference type="PANTHER" id="PTHR32552:SF85">
    <property type="entry name" value="BLL7968 PROTEIN"/>
    <property type="match status" value="1"/>
</dbReference>
<proteinExistence type="inferred from homology"/>
<protein>
    <submittedName>
        <fullName evidence="18">Ferric hydroxamate uptake,ferrichrome receptor protein,Outer membrane receptor for monomeric catechols,TonB-dependent siderophore receptor,TonB dependent receptor</fullName>
    </submittedName>
</protein>
<evidence type="ECO:0000313" key="18">
    <source>
        <dbReference type="EMBL" id="VBB15027.1"/>
    </source>
</evidence>
<evidence type="ECO:0000256" key="15">
    <source>
        <dbReference type="SAM" id="SignalP"/>
    </source>
</evidence>
<evidence type="ECO:0000313" key="19">
    <source>
        <dbReference type="Proteomes" id="UP000268684"/>
    </source>
</evidence>
<keyword evidence="11 12" id="KW-0998">Cell outer membrane</keyword>
<keyword evidence="8 13" id="KW-0798">TonB box</keyword>
<dbReference type="PROSITE" id="PS52016">
    <property type="entry name" value="TONB_DEPENDENT_REC_3"/>
    <property type="match status" value="1"/>
</dbReference>
<feature type="compositionally biased region" description="Low complexity" evidence="14">
    <location>
        <begin position="32"/>
        <end position="43"/>
    </location>
</feature>
<keyword evidence="19" id="KW-1185">Reference proteome</keyword>
<name>A0AAJ5NAW3_9BURK</name>
<reference evidence="18 19" key="1">
    <citation type="submission" date="2017-11" db="EMBL/GenBank/DDBJ databases">
        <authorList>
            <person name="Seth-Smith MB H."/>
        </authorList>
    </citation>
    <scope>NUCLEOTIDE SEQUENCE [LARGE SCALE GENOMIC DNA]</scope>
    <source>
        <strain evidence="18">E</strain>
    </source>
</reference>
<evidence type="ECO:0000256" key="2">
    <source>
        <dbReference type="ARBA" id="ARBA00009810"/>
    </source>
</evidence>
<dbReference type="Pfam" id="PF00593">
    <property type="entry name" value="TonB_dep_Rec_b-barrel"/>
    <property type="match status" value="1"/>
</dbReference>
<evidence type="ECO:0000256" key="1">
    <source>
        <dbReference type="ARBA" id="ARBA00004571"/>
    </source>
</evidence>
<dbReference type="Gene3D" id="2.170.130.10">
    <property type="entry name" value="TonB-dependent receptor, plug domain"/>
    <property type="match status" value="1"/>
</dbReference>
<feature type="signal peptide" evidence="15">
    <location>
        <begin position="1"/>
        <end position="22"/>
    </location>
</feature>
<feature type="region of interest" description="Disordered" evidence="14">
    <location>
        <begin position="22"/>
        <end position="47"/>
    </location>
</feature>
<keyword evidence="4 12" id="KW-1134">Transmembrane beta strand</keyword>
<dbReference type="InterPro" id="IPR012910">
    <property type="entry name" value="Plug_dom"/>
</dbReference>
<evidence type="ECO:0000256" key="8">
    <source>
        <dbReference type="ARBA" id="ARBA00023077"/>
    </source>
</evidence>
<evidence type="ECO:0000259" key="17">
    <source>
        <dbReference type="Pfam" id="PF07715"/>
    </source>
</evidence>
<dbReference type="Pfam" id="PF07715">
    <property type="entry name" value="Plug"/>
    <property type="match status" value="1"/>
</dbReference>
<comment type="similarity">
    <text evidence="2 12 13">Belongs to the TonB-dependent receptor family.</text>
</comment>
<keyword evidence="7" id="KW-0406">Ion transport</keyword>
<evidence type="ECO:0000256" key="10">
    <source>
        <dbReference type="ARBA" id="ARBA00023170"/>
    </source>
</evidence>
<evidence type="ECO:0000256" key="11">
    <source>
        <dbReference type="ARBA" id="ARBA00023237"/>
    </source>
</evidence>
<evidence type="ECO:0000256" key="9">
    <source>
        <dbReference type="ARBA" id="ARBA00023136"/>
    </source>
</evidence>
<keyword evidence="3 12" id="KW-0813">Transport</keyword>
<dbReference type="Gene3D" id="2.40.170.20">
    <property type="entry name" value="TonB-dependent receptor, beta-barrel domain"/>
    <property type="match status" value="1"/>
</dbReference>
<dbReference type="InterPro" id="IPR010105">
    <property type="entry name" value="TonB_sidphr_rcpt"/>
</dbReference>
<evidence type="ECO:0000256" key="13">
    <source>
        <dbReference type="RuleBase" id="RU003357"/>
    </source>
</evidence>
<keyword evidence="6 15" id="KW-0732">Signal</keyword>
<dbReference type="EMBL" id="LR025743">
    <property type="protein sequence ID" value="VBB15027.1"/>
    <property type="molecule type" value="Genomic_DNA"/>
</dbReference>
<dbReference type="SUPFAM" id="SSF56935">
    <property type="entry name" value="Porins"/>
    <property type="match status" value="1"/>
</dbReference>
<comment type="subcellular location">
    <subcellularLocation>
        <location evidence="1 12">Cell outer membrane</location>
        <topology evidence="1 12">Multi-pass membrane protein</topology>
    </subcellularLocation>
</comment>
<feature type="chain" id="PRO_5042495970" evidence="15">
    <location>
        <begin position="23"/>
        <end position="715"/>
    </location>
</feature>
<keyword evidence="10 18" id="KW-0675">Receptor</keyword>
<evidence type="ECO:0000256" key="14">
    <source>
        <dbReference type="SAM" id="MobiDB-lite"/>
    </source>
</evidence>
<dbReference type="InterPro" id="IPR000531">
    <property type="entry name" value="Beta-barrel_TonB"/>
</dbReference>
<dbReference type="FunFam" id="2.170.130.10:FF:000001">
    <property type="entry name" value="Catecholate siderophore TonB-dependent receptor"/>
    <property type="match status" value="1"/>
</dbReference>
<accession>A0AAJ5NAW3</accession>
<dbReference type="PANTHER" id="PTHR32552">
    <property type="entry name" value="FERRICHROME IRON RECEPTOR-RELATED"/>
    <property type="match status" value="1"/>
</dbReference>
<evidence type="ECO:0000256" key="5">
    <source>
        <dbReference type="ARBA" id="ARBA00022692"/>
    </source>
</evidence>
<dbReference type="InterPro" id="IPR036942">
    <property type="entry name" value="Beta-barrel_TonB_sf"/>
</dbReference>
<dbReference type="InterPro" id="IPR037066">
    <property type="entry name" value="Plug_dom_sf"/>
</dbReference>
<evidence type="ECO:0000256" key="12">
    <source>
        <dbReference type="PROSITE-ProRule" id="PRU01360"/>
    </source>
</evidence>
<evidence type="ECO:0000256" key="7">
    <source>
        <dbReference type="ARBA" id="ARBA00023065"/>
    </source>
</evidence>
<dbReference type="GO" id="GO:0015344">
    <property type="term" value="F:siderophore uptake transmembrane transporter activity"/>
    <property type="evidence" value="ECO:0007669"/>
    <property type="project" value="TreeGrafter"/>
</dbReference>
<dbReference type="InterPro" id="IPR039426">
    <property type="entry name" value="TonB-dep_rcpt-like"/>
</dbReference>
<dbReference type="GO" id="GO:0015891">
    <property type="term" value="P:siderophore transport"/>
    <property type="evidence" value="ECO:0007669"/>
    <property type="project" value="InterPro"/>
</dbReference>
<evidence type="ECO:0000259" key="16">
    <source>
        <dbReference type="Pfam" id="PF00593"/>
    </source>
</evidence>
<dbReference type="Proteomes" id="UP000268684">
    <property type="component" value="Chromosome II"/>
</dbReference>
<feature type="domain" description="TonB-dependent receptor-like beta-barrel" evidence="16">
    <location>
        <begin position="255"/>
        <end position="684"/>
    </location>
</feature>
<keyword evidence="9 12" id="KW-0472">Membrane</keyword>
<evidence type="ECO:0000256" key="6">
    <source>
        <dbReference type="ARBA" id="ARBA00022729"/>
    </source>
</evidence>
<organism evidence="18 19">
    <name type="scientific">Burkholderia stabilis</name>
    <dbReference type="NCBI Taxonomy" id="95485"/>
    <lineage>
        <taxon>Bacteria</taxon>
        <taxon>Pseudomonadati</taxon>
        <taxon>Pseudomonadota</taxon>
        <taxon>Betaproteobacteria</taxon>
        <taxon>Burkholderiales</taxon>
        <taxon>Burkholderiaceae</taxon>
        <taxon>Burkholderia</taxon>
        <taxon>Burkholderia cepacia complex</taxon>
    </lineage>
</organism>
<feature type="domain" description="TonB-dependent receptor plug" evidence="17">
    <location>
        <begin position="79"/>
        <end position="177"/>
    </location>
</feature>
<evidence type="ECO:0000256" key="3">
    <source>
        <dbReference type="ARBA" id="ARBA00022448"/>
    </source>
</evidence>
<sequence length="715" mass="76843">MRPWRTSLPALITLCVASGAHASTGDRTDTEPPATASTSATPAGRELPTISVNASAAVDPTIGYQPRTSSIAGGSDRPLKEIPQSVAVVSSSVMQDQQARSLDDVLGNISGVTQTNTLGGTRDAFTKRGFGSNNDGSVLVDGVRTPVLHSYLATIDRVEVLKGPASLLYGMQDPGGVINLVTRKPEDTFGGSLSASHTSHGGSSAQFDLTGPLGKPGQVAGGTLAFRLTGEYDTSRYWRSFGRQRDALIAPALSWHDANTSIDVSYQYVDYTTPFDRGTVLVNGQLDDALRYRRYEEAWSQSSGIQETLRARIEHRFSDAWRMRATYGWGRDRYDQTITRATAFNSRTGALTRSSDANLGRNDSDQIATLGLLGNVTLAGMNHALYIGGEYERQRSFRGDTIRGKATTGFNLYDPVYGLLAPGGVPNPKQSDSRSVVHAYSMVVQDSVKLTDRLTAVGGLRWEDWQQESGMGRPFVFADRSHGNVWLPQFGLAYALTPALTAYANVSRSFKPNVASNVAAPLAPEYGRVVEAGLKFSLKPGITGTLAAYQIDKRNVAVTVGDLTSTIGTARSRGIELDVAGQITRHLSVIGSYAYTNATDRDSNTSLVNVAHHTGSLFAVYDTAIANLPGRWRFGGGARLVGARPGDTANSFTLPGYVTVDAFAAYETTIGKFPTRFQLNVKNLLDKTYYPSSNNNLIVAVGEPRLVTLTTTVSF</sequence>
<evidence type="ECO:0000256" key="4">
    <source>
        <dbReference type="ARBA" id="ARBA00022452"/>
    </source>
</evidence>
<dbReference type="AlphaFoldDB" id="A0AAJ5NAW3"/>
<dbReference type="GO" id="GO:0038023">
    <property type="term" value="F:signaling receptor activity"/>
    <property type="evidence" value="ECO:0007669"/>
    <property type="project" value="InterPro"/>
</dbReference>
<dbReference type="CDD" id="cd01347">
    <property type="entry name" value="ligand_gated_channel"/>
    <property type="match status" value="1"/>
</dbReference>